<dbReference type="OrthoDB" id="539213at2759"/>
<dbReference type="InterPro" id="IPR002110">
    <property type="entry name" value="Ankyrin_rpt"/>
</dbReference>
<dbReference type="Proteomes" id="UP000483672">
    <property type="component" value="Unassembled WGS sequence"/>
</dbReference>
<dbReference type="EMBL" id="WIPF01000023">
    <property type="protein sequence ID" value="KAF3226414.1"/>
    <property type="molecule type" value="Genomic_DNA"/>
</dbReference>
<dbReference type="InterPro" id="IPR036770">
    <property type="entry name" value="Ankyrin_rpt-contain_sf"/>
</dbReference>
<dbReference type="Pfam" id="PF00023">
    <property type="entry name" value="Ank"/>
    <property type="match status" value="1"/>
</dbReference>
<accession>A0A7C8QWZ1</accession>
<evidence type="ECO:0000256" key="1">
    <source>
        <dbReference type="PROSITE-ProRule" id="PRU00023"/>
    </source>
</evidence>
<organism evidence="4 5">
    <name type="scientific">Orbilia oligospora</name>
    <name type="common">Nematode-trapping fungus</name>
    <name type="synonym">Arthrobotrys oligospora</name>
    <dbReference type="NCBI Taxonomy" id="2813651"/>
    <lineage>
        <taxon>Eukaryota</taxon>
        <taxon>Fungi</taxon>
        <taxon>Dikarya</taxon>
        <taxon>Ascomycota</taxon>
        <taxon>Pezizomycotina</taxon>
        <taxon>Orbiliomycetes</taxon>
        <taxon>Orbiliales</taxon>
        <taxon>Orbiliaceae</taxon>
        <taxon>Orbilia</taxon>
    </lineage>
</organism>
<dbReference type="PROSITE" id="PS50088">
    <property type="entry name" value="ANK_REPEAT"/>
    <property type="match status" value="1"/>
</dbReference>
<dbReference type="SMART" id="SM00248">
    <property type="entry name" value="ANK"/>
    <property type="match status" value="2"/>
</dbReference>
<proteinExistence type="predicted"/>
<keyword evidence="1" id="KW-0040">ANK repeat</keyword>
<dbReference type="Pfam" id="PF14420">
    <property type="entry name" value="Clr5"/>
    <property type="match status" value="1"/>
</dbReference>
<dbReference type="SUPFAM" id="SSF48403">
    <property type="entry name" value="Ankyrin repeat"/>
    <property type="match status" value="1"/>
</dbReference>
<protein>
    <recommendedName>
        <fullName evidence="2">Clr5 domain-containing protein</fullName>
    </recommendedName>
</protein>
<dbReference type="EMBL" id="WIWT01000002">
    <property type="protein sequence ID" value="KAF3223121.1"/>
    <property type="molecule type" value="Genomic_DNA"/>
</dbReference>
<evidence type="ECO:0000313" key="4">
    <source>
        <dbReference type="EMBL" id="KAF3226414.1"/>
    </source>
</evidence>
<dbReference type="PROSITE" id="PS50297">
    <property type="entry name" value="ANK_REP_REGION"/>
    <property type="match status" value="1"/>
</dbReference>
<evidence type="ECO:0000313" key="3">
    <source>
        <dbReference type="EMBL" id="KAF3223121.1"/>
    </source>
</evidence>
<dbReference type="Gene3D" id="1.25.40.20">
    <property type="entry name" value="Ankyrin repeat-containing domain"/>
    <property type="match status" value="1"/>
</dbReference>
<dbReference type="PANTHER" id="PTHR38788:SF3">
    <property type="entry name" value="CLR5 DOMAIN-CONTAINING PROTEIN"/>
    <property type="match status" value="1"/>
</dbReference>
<name>A0A7C8QWZ1_ORBOL</name>
<dbReference type="InterPro" id="IPR025676">
    <property type="entry name" value="Clr5_dom"/>
</dbReference>
<dbReference type="AlphaFoldDB" id="A0A7C8QWZ1"/>
<evidence type="ECO:0000259" key="2">
    <source>
        <dbReference type="Pfam" id="PF14420"/>
    </source>
</evidence>
<dbReference type="Proteomes" id="UP000614610">
    <property type="component" value="Unassembled WGS sequence"/>
</dbReference>
<reference evidence="4 5" key="1">
    <citation type="submission" date="2019-06" db="EMBL/GenBank/DDBJ databases">
        <authorList>
            <person name="Palmer J.M."/>
        </authorList>
    </citation>
    <scope>NUCLEOTIDE SEQUENCE [LARGE SCALE GENOMIC DNA]</scope>
    <source>
        <strain evidence="4 5">TWF191</strain>
        <strain evidence="3">TWF679</strain>
    </source>
</reference>
<dbReference type="PANTHER" id="PTHR38788">
    <property type="entry name" value="CLR5 DOMAIN-CONTAINING PROTEIN"/>
    <property type="match status" value="1"/>
</dbReference>
<gene>
    <name evidence="4" type="ORF">TWF191_004676</name>
    <name evidence="3" type="ORF">TWF679_004317</name>
</gene>
<sequence length="1097" mass="123860">MASQQLQQLNKTRVAKISQETWESYKSDISRLYLDERKTLDQVRLVMEESLGFIATKAQYIRMVNEVWRLKKNIKGSDFDCIDTRERKRARDGKKTGVKLGNRQLDESELRRKRSRHHVSVIEQHQRRVAAQPGEKNIETATPEGMEIFTPTPSIPSPQNTDLVVSGIQDHLFLNSTVSLSKYSPSPGTLVTSLPCPPVPIEEPARLGIALQSASFSLPSSPSNRSMIIASSSSSELPYISFEDPANEGESSDAILLPREFSPDAAQLRVIISSQVREYLHPVALYNNLFHTTPGVGFSLLFENYLKEIFEGSYESLDRASKKYPAIREVLSHEPITDVGKWLSEIQFNLLESSQPKIEVIYFLKAYMIRVSNNIDGGSTRRMIMDQSLSAARVGDHAIVDLLLRIGFPGEEASSQRKTLNNKVGTTAIQYAIEYGNIAICYLLLRQGFDVNAPPISDFSPSLLWTAVALDFPDLASDLVNLYNATVEIRKDFDFTVRNSSLLRYTEELICNEKAICARSRVSTSKVMDEYKEKVSDNTNSGLYLITTALWLSIGLKRLKCFSKILPSTFGHKRHELLGTNGLCGLFMVAMAHRSHAVAEYIAEHISLESELANHPRVDSVLQSSIQKIKISRGKLLSKSGVDIHAIHSQGFQDAFTWGPYGYTQCIVPWLQRQGLSEQIRRLDYKENSRNLERPQRENVTLGSGPGLIHGLKPRTISTKKTPDYIYARDVEIDLIFETIEVLVERFCPNDRDLLRNRIIILSALSKCLDIFIILGRDLGVDIFPQNSVHISIRPVDGFQGLSYIKTTSQLFNDVWPTNSSPRNKNSDLRVSWDLGYEPDLEKLKDLFDFDEYDEKSGSIIRYNNETEYLQTGIELQGMASSLERFSRRLWCVNAKCIVEGLVFGVWNFPREDTTNFERVMDLVRWNVPLQYQKWQCALSIEIIPLLTGIGLLSLLRLAVHCDAPETFDLIVGQYWISVGDMHNEVMNFELILLVTIIAGSLYKVINILPFTKTDYDYGRERTPLGVAAFLGRLDICKFLLGSGASKYLSKYENEAGEKGNFAIQTILQMAINERGEAQSGKELTDGVQGLTRLDMP</sequence>
<comment type="caution">
    <text evidence="4">The sequence shown here is derived from an EMBL/GenBank/DDBJ whole genome shotgun (WGS) entry which is preliminary data.</text>
</comment>
<feature type="domain" description="Clr5" evidence="2">
    <location>
        <begin position="19"/>
        <end position="72"/>
    </location>
</feature>
<feature type="repeat" description="ANK" evidence="1">
    <location>
        <begin position="424"/>
        <end position="456"/>
    </location>
</feature>
<evidence type="ECO:0000313" key="5">
    <source>
        <dbReference type="Proteomes" id="UP000483672"/>
    </source>
</evidence>